<evidence type="ECO:0000256" key="3">
    <source>
        <dbReference type="PIRSR" id="PIRSR028973-2"/>
    </source>
</evidence>
<dbReference type="GO" id="GO:0005634">
    <property type="term" value="C:nucleus"/>
    <property type="evidence" value="ECO:0007669"/>
    <property type="project" value="TreeGrafter"/>
</dbReference>
<dbReference type="InterPro" id="IPR011145">
    <property type="entry name" value="Scavenger_mRNA_decap_enz_N"/>
</dbReference>
<dbReference type="AlphaFoldDB" id="A0A4S4KGR5"/>
<dbReference type="Gene3D" id="3.30.200.40">
    <property type="entry name" value="Scavenger mRNA decapping enzyme, N-terminal domain"/>
    <property type="match status" value="1"/>
</dbReference>
<keyword evidence="5" id="KW-1185">Reference proteome</keyword>
<dbReference type="Proteomes" id="UP000309038">
    <property type="component" value="Unassembled WGS sequence"/>
</dbReference>
<dbReference type="GO" id="GO:0016787">
    <property type="term" value="F:hydrolase activity"/>
    <property type="evidence" value="ECO:0007669"/>
    <property type="project" value="InterPro"/>
</dbReference>
<feature type="active site" description="Nucleophile" evidence="2">
    <location>
        <position position="254"/>
    </location>
</feature>
<dbReference type="Pfam" id="PF05652">
    <property type="entry name" value="DcpS"/>
    <property type="match status" value="1"/>
</dbReference>
<dbReference type="EMBL" id="SGPJ01000175">
    <property type="protein sequence ID" value="THG97323.1"/>
    <property type="molecule type" value="Genomic_DNA"/>
</dbReference>
<gene>
    <name evidence="4" type="ORF">EW026_g4658</name>
</gene>
<dbReference type="Gene3D" id="3.30.428.10">
    <property type="entry name" value="HIT-like"/>
    <property type="match status" value="1"/>
</dbReference>
<name>A0A4S4KGR5_9APHY</name>
<dbReference type="PIRSF" id="PIRSF028973">
    <property type="entry name" value="Scavenger_mRNA_decap_enz"/>
    <property type="match status" value="1"/>
</dbReference>
<dbReference type="SUPFAM" id="SSF102860">
    <property type="entry name" value="mRNA decapping enzyme DcpS N-terminal domain"/>
    <property type="match status" value="1"/>
</dbReference>
<protein>
    <submittedName>
        <fullName evidence="4">Uncharacterized protein</fullName>
    </submittedName>
</protein>
<dbReference type="InterPro" id="IPR008594">
    <property type="entry name" value="DcpS/DCS2"/>
</dbReference>
<feature type="binding site" evidence="3">
    <location>
        <position position="133"/>
    </location>
    <ligand>
        <name>substrate</name>
    </ligand>
</feature>
<feature type="binding site" evidence="3">
    <location>
        <position position="165"/>
    </location>
    <ligand>
        <name>substrate</name>
    </ligand>
</feature>
<comment type="caution">
    <text evidence="4">The sequence shown here is derived from an EMBL/GenBank/DDBJ whole genome shotgun (WGS) entry which is preliminary data.</text>
</comment>
<organism evidence="4 5">
    <name type="scientific">Hermanssonia centrifuga</name>
    <dbReference type="NCBI Taxonomy" id="98765"/>
    <lineage>
        <taxon>Eukaryota</taxon>
        <taxon>Fungi</taxon>
        <taxon>Dikarya</taxon>
        <taxon>Basidiomycota</taxon>
        <taxon>Agaricomycotina</taxon>
        <taxon>Agaricomycetes</taxon>
        <taxon>Polyporales</taxon>
        <taxon>Meruliaceae</taxon>
        <taxon>Hermanssonia</taxon>
    </lineage>
</organism>
<evidence type="ECO:0000256" key="1">
    <source>
        <dbReference type="ARBA" id="ARBA00010208"/>
    </source>
</evidence>
<dbReference type="PANTHER" id="PTHR12978">
    <property type="entry name" value="HISTIDINE TRIAD HIT PROTEIN MEMBER"/>
    <property type="match status" value="1"/>
</dbReference>
<dbReference type="PANTHER" id="PTHR12978:SF0">
    <property type="entry name" value="M7GPPPX DIPHOSPHATASE"/>
    <property type="match status" value="1"/>
</dbReference>
<dbReference type="GO" id="GO:0000290">
    <property type="term" value="P:deadenylation-dependent decapping of nuclear-transcribed mRNA"/>
    <property type="evidence" value="ECO:0007669"/>
    <property type="project" value="InterPro"/>
</dbReference>
<evidence type="ECO:0000256" key="2">
    <source>
        <dbReference type="PIRSR" id="PIRSR028973-1"/>
    </source>
</evidence>
<dbReference type="Pfam" id="PF11969">
    <property type="entry name" value="DcpS_C"/>
    <property type="match status" value="1"/>
</dbReference>
<feature type="binding site" evidence="3">
    <location>
        <begin position="226"/>
        <end position="256"/>
    </location>
    <ligand>
        <name>substrate</name>
    </ligand>
</feature>
<feature type="binding site" evidence="3">
    <location>
        <position position="143"/>
    </location>
    <ligand>
        <name>substrate</name>
    </ligand>
</feature>
<feature type="binding site" evidence="3">
    <location>
        <position position="163"/>
    </location>
    <ligand>
        <name>substrate</name>
    </ligand>
</feature>
<accession>A0A4S4KGR5</accession>
<dbReference type="GO" id="GO:0000932">
    <property type="term" value="C:P-body"/>
    <property type="evidence" value="ECO:0007669"/>
    <property type="project" value="TreeGrafter"/>
</dbReference>
<reference evidence="4 5" key="1">
    <citation type="submission" date="2019-02" db="EMBL/GenBank/DDBJ databases">
        <title>Genome sequencing of the rare red list fungi Phlebia centrifuga.</title>
        <authorList>
            <person name="Buettner E."/>
            <person name="Kellner H."/>
        </authorList>
    </citation>
    <scope>NUCLEOTIDE SEQUENCE [LARGE SCALE GENOMIC DNA]</scope>
    <source>
        <strain evidence="4 5">DSM 108282</strain>
    </source>
</reference>
<dbReference type="InterPro" id="IPR036265">
    <property type="entry name" value="HIT-like_sf"/>
</dbReference>
<dbReference type="GO" id="GO:0000340">
    <property type="term" value="F:RNA 7-methylguanosine cap binding"/>
    <property type="evidence" value="ECO:0007669"/>
    <property type="project" value="TreeGrafter"/>
</dbReference>
<evidence type="ECO:0000313" key="5">
    <source>
        <dbReference type="Proteomes" id="UP000309038"/>
    </source>
</evidence>
<comment type="similarity">
    <text evidence="1">Belongs to the HIT family.</text>
</comment>
<dbReference type="SUPFAM" id="SSF54197">
    <property type="entry name" value="HIT-like"/>
    <property type="match status" value="1"/>
</dbReference>
<proteinExistence type="inferred from homology"/>
<sequence>MPVLIWQHLDALAHSITLLGSFPEAGDTDKRLPAIIRVEKTALPASLAATLLSQSLKNVQLMENTNIYTWLLGWLEASRENPDVKINIIHPATEVHIRKYTKQDVVMVHETPALYEQIVKPYISAFPPARTQWVEDILSGKSEADKILHRAPSPEYGYVILPDMKWDLITISSLYLMAISLSSSIRSLRDLRKSHLPMLRSIRVETARIVKERWGLGEGSIRMFIHYQPSYCVYIRACPSSTIHTKYASEDHFHVHIVNANYLGLMGSTVGQAHLLDDVISLLEVDSDNIVDGTSIYERLTLTYGLGDQHGLFGPLKQAQAMISAE</sequence>
<evidence type="ECO:0000313" key="4">
    <source>
        <dbReference type="EMBL" id="THG97323.1"/>
    </source>
</evidence>